<evidence type="ECO:0000256" key="1">
    <source>
        <dbReference type="ARBA" id="ARBA00022801"/>
    </source>
</evidence>
<dbReference type="EMBL" id="MU006786">
    <property type="protein sequence ID" value="KAF2639467.1"/>
    <property type="molecule type" value="Genomic_DNA"/>
</dbReference>
<dbReference type="Gene3D" id="3.40.50.1820">
    <property type="entry name" value="alpha/beta hydrolase"/>
    <property type="match status" value="2"/>
</dbReference>
<dbReference type="Pfam" id="PF03583">
    <property type="entry name" value="LIP"/>
    <property type="match status" value="1"/>
</dbReference>
<dbReference type="GO" id="GO:0016042">
    <property type="term" value="P:lipid catabolic process"/>
    <property type="evidence" value="ECO:0007669"/>
    <property type="project" value="InterPro"/>
</dbReference>
<dbReference type="OrthoDB" id="2373480at2759"/>
<feature type="signal peptide" evidence="2">
    <location>
        <begin position="1"/>
        <end position="19"/>
    </location>
</feature>
<name>A0A6A6RWF3_9PLEO</name>
<keyword evidence="2" id="KW-0732">Signal</keyword>
<feature type="chain" id="PRO_5025596523" description="Alpha/beta-hydrolase" evidence="2">
    <location>
        <begin position="20"/>
        <end position="391"/>
    </location>
</feature>
<evidence type="ECO:0000313" key="3">
    <source>
        <dbReference type="EMBL" id="KAF2639467.1"/>
    </source>
</evidence>
<evidence type="ECO:0000256" key="2">
    <source>
        <dbReference type="SAM" id="SignalP"/>
    </source>
</evidence>
<proteinExistence type="predicted"/>
<dbReference type="PANTHER" id="PTHR34853">
    <property type="match status" value="1"/>
</dbReference>
<reference evidence="3" key="1">
    <citation type="journal article" date="2020" name="Stud. Mycol.">
        <title>101 Dothideomycetes genomes: a test case for predicting lifestyles and emergence of pathogens.</title>
        <authorList>
            <person name="Haridas S."/>
            <person name="Albert R."/>
            <person name="Binder M."/>
            <person name="Bloem J."/>
            <person name="Labutti K."/>
            <person name="Salamov A."/>
            <person name="Andreopoulos B."/>
            <person name="Baker S."/>
            <person name="Barry K."/>
            <person name="Bills G."/>
            <person name="Bluhm B."/>
            <person name="Cannon C."/>
            <person name="Castanera R."/>
            <person name="Culley D."/>
            <person name="Daum C."/>
            <person name="Ezra D."/>
            <person name="Gonzalez J."/>
            <person name="Henrissat B."/>
            <person name="Kuo A."/>
            <person name="Liang C."/>
            <person name="Lipzen A."/>
            <person name="Lutzoni F."/>
            <person name="Magnuson J."/>
            <person name="Mondo S."/>
            <person name="Nolan M."/>
            <person name="Ohm R."/>
            <person name="Pangilinan J."/>
            <person name="Park H.-J."/>
            <person name="Ramirez L."/>
            <person name="Alfaro M."/>
            <person name="Sun H."/>
            <person name="Tritt A."/>
            <person name="Yoshinaga Y."/>
            <person name="Zwiers L.-H."/>
            <person name="Turgeon B."/>
            <person name="Goodwin S."/>
            <person name="Spatafora J."/>
            <person name="Crous P."/>
            <person name="Grigoriev I."/>
        </authorList>
    </citation>
    <scope>NUCLEOTIDE SEQUENCE</scope>
    <source>
        <strain evidence="3">CBS 473.64</strain>
    </source>
</reference>
<accession>A0A6A6RWF3</accession>
<sequence>MFRLALFVGFCYLINSVATAPSPIAPRGNSAEPLLPSEDNFYTAPDGFEETAPGTIFCIRSAPGNITTVIANTSAAYNIVYRTTDSNYAPSWAVTTILSPLQNNTAKGNISHHSLLSLQTAYNTANHDSTPSLMLYCAASQTSLGIPWTADDISAALGNGWYVNMSDHEGPLSSFGLGVEEGHETLNSKIIASDKETNTFAAELHEQYAPEMHFSGMAIGVFFLQSILGITFQNGVAREYLISCLEPLGPYNSTAFLAALNYDVNVAFAAYYKQDICDYFIGGPSDLQASVIQDIANRNSNEGYHGTPLIPVFAYKVIHETVNTLGTLLTRWCGISVDVRYDRNEVGRHITDITNGRLRALEWLKGVFKGHMVQNGCEVKNLTVTLTDNTR</sequence>
<evidence type="ECO:0008006" key="5">
    <source>
        <dbReference type="Google" id="ProtNLM"/>
    </source>
</evidence>
<gene>
    <name evidence="3" type="ORF">P280DRAFT_526901</name>
</gene>
<keyword evidence="4" id="KW-1185">Reference proteome</keyword>
<evidence type="ECO:0000313" key="4">
    <source>
        <dbReference type="Proteomes" id="UP000799753"/>
    </source>
</evidence>
<organism evidence="3 4">
    <name type="scientific">Massarina eburnea CBS 473.64</name>
    <dbReference type="NCBI Taxonomy" id="1395130"/>
    <lineage>
        <taxon>Eukaryota</taxon>
        <taxon>Fungi</taxon>
        <taxon>Dikarya</taxon>
        <taxon>Ascomycota</taxon>
        <taxon>Pezizomycotina</taxon>
        <taxon>Dothideomycetes</taxon>
        <taxon>Pleosporomycetidae</taxon>
        <taxon>Pleosporales</taxon>
        <taxon>Massarineae</taxon>
        <taxon>Massarinaceae</taxon>
        <taxon>Massarina</taxon>
    </lineage>
</organism>
<dbReference type="GO" id="GO:0004806">
    <property type="term" value="F:triacylglycerol lipase activity"/>
    <property type="evidence" value="ECO:0007669"/>
    <property type="project" value="InterPro"/>
</dbReference>
<dbReference type="PANTHER" id="PTHR34853:SF5">
    <property type="entry name" value="LIP-DOMAIN-CONTAINING PROTEIN-RELATED"/>
    <property type="match status" value="1"/>
</dbReference>
<dbReference type="AlphaFoldDB" id="A0A6A6RWF3"/>
<protein>
    <recommendedName>
        <fullName evidence="5">Alpha/beta-hydrolase</fullName>
    </recommendedName>
</protein>
<keyword evidence="1" id="KW-0378">Hydrolase</keyword>
<dbReference type="Proteomes" id="UP000799753">
    <property type="component" value="Unassembled WGS sequence"/>
</dbReference>
<dbReference type="InterPro" id="IPR029058">
    <property type="entry name" value="AB_hydrolase_fold"/>
</dbReference>
<dbReference type="InterPro" id="IPR005152">
    <property type="entry name" value="Lipase_secreted"/>
</dbReference>